<evidence type="ECO:0000313" key="2">
    <source>
        <dbReference type="EMBL" id="KAJ4313476.1"/>
    </source>
</evidence>
<reference evidence="2" key="1">
    <citation type="submission" date="2022-10" db="EMBL/GenBank/DDBJ databases">
        <title>Tapping the CABI collections for fungal endophytes: first genome assemblies for Collariella, Neodidymelliopsis, Ascochyta clinopodiicola, Didymella pomorum, Didymosphaeria variabile, Neocosmospora piperis and Neocucurbitaria cava.</title>
        <authorList>
            <person name="Hill R."/>
        </authorList>
    </citation>
    <scope>NUCLEOTIDE SEQUENCE</scope>
    <source>
        <strain evidence="2">IMI 366586</strain>
    </source>
</reference>
<accession>A0A9W8W6C2</accession>
<sequence>MRKGRAEVDKLRAECDAGIAEAMSKTQQAEASRDSLNQALTSQLKTKERQAAKAENRRVAIEQELNNVRGQLNARGQLIPGERDQLHIIHVQWGQSLPVRLGSVIDKCYTYHWQNRPIPVTVGFFNNQDSLRDVGRLGIATQETSNIMASKTIYF</sequence>
<proteinExistence type="predicted"/>
<evidence type="ECO:0000256" key="1">
    <source>
        <dbReference type="SAM" id="Coils"/>
    </source>
</evidence>
<organism evidence="2 3">
    <name type="scientific">Fusarium piperis</name>
    <dbReference type="NCBI Taxonomy" id="1435070"/>
    <lineage>
        <taxon>Eukaryota</taxon>
        <taxon>Fungi</taxon>
        <taxon>Dikarya</taxon>
        <taxon>Ascomycota</taxon>
        <taxon>Pezizomycotina</taxon>
        <taxon>Sordariomycetes</taxon>
        <taxon>Hypocreomycetidae</taxon>
        <taxon>Hypocreales</taxon>
        <taxon>Nectriaceae</taxon>
        <taxon>Fusarium</taxon>
        <taxon>Fusarium solani species complex</taxon>
    </lineage>
</organism>
<dbReference type="EMBL" id="JAPEUR010000257">
    <property type="protein sequence ID" value="KAJ4313476.1"/>
    <property type="molecule type" value="Genomic_DNA"/>
</dbReference>
<dbReference type="Proteomes" id="UP001140502">
    <property type="component" value="Unassembled WGS sequence"/>
</dbReference>
<keyword evidence="1" id="KW-0175">Coiled coil</keyword>
<gene>
    <name evidence="2" type="ORF">N0V84_009401</name>
</gene>
<name>A0A9W8W6C2_9HYPO</name>
<comment type="caution">
    <text evidence="2">The sequence shown here is derived from an EMBL/GenBank/DDBJ whole genome shotgun (WGS) entry which is preliminary data.</text>
</comment>
<evidence type="ECO:0000313" key="3">
    <source>
        <dbReference type="Proteomes" id="UP001140502"/>
    </source>
</evidence>
<feature type="coiled-coil region" evidence="1">
    <location>
        <begin position="19"/>
        <end position="71"/>
    </location>
</feature>
<keyword evidence="3" id="KW-1185">Reference proteome</keyword>
<dbReference type="OrthoDB" id="3231004at2759"/>
<protein>
    <submittedName>
        <fullName evidence="2">Uncharacterized protein</fullName>
    </submittedName>
</protein>
<dbReference type="AlphaFoldDB" id="A0A9W8W6C2"/>